<dbReference type="Proteomes" id="UP000502699">
    <property type="component" value="Chromosome"/>
</dbReference>
<evidence type="ECO:0000256" key="1">
    <source>
        <dbReference type="ARBA" id="ARBA00038308"/>
    </source>
</evidence>
<gene>
    <name evidence="2" type="ORF">GWK36_01455</name>
</gene>
<protein>
    <submittedName>
        <fullName evidence="2">UPF0149 family protein</fullName>
    </submittedName>
</protein>
<name>A0A6G7VA78_9GAMM</name>
<accession>A0A6G7VA78</accession>
<comment type="similarity">
    <text evidence="1">Belongs to the UPF0149 family.</text>
</comment>
<keyword evidence="3" id="KW-1185">Reference proteome</keyword>
<reference evidence="3" key="1">
    <citation type="submission" date="2020-01" db="EMBL/GenBank/DDBJ databases">
        <title>Caldichromatium gen. nov., sp. nov., a thermophilic purple sulfur bacterium member of the family Chromatiaceae isolated from Nakabusa hot spring, Japan.</title>
        <authorList>
            <person name="Saini M.K."/>
            <person name="Hanada S."/>
            <person name="Tank M."/>
        </authorList>
    </citation>
    <scope>NUCLEOTIDE SEQUENCE [LARGE SCALE GENOMIC DNA]</scope>
    <source>
        <strain evidence="3">No.7</strain>
    </source>
</reference>
<dbReference type="InterPro" id="IPR036255">
    <property type="entry name" value="YgfB-like_sf"/>
</dbReference>
<dbReference type="GO" id="GO:0005829">
    <property type="term" value="C:cytosol"/>
    <property type="evidence" value="ECO:0007669"/>
    <property type="project" value="TreeGrafter"/>
</dbReference>
<dbReference type="Gene3D" id="1.20.120.740">
    <property type="entry name" value="YgfB uncharacterised protein family UPF0149, PF03695"/>
    <property type="match status" value="1"/>
</dbReference>
<dbReference type="KEGG" id="cjap:GWK36_01455"/>
<evidence type="ECO:0000313" key="3">
    <source>
        <dbReference type="Proteomes" id="UP000502699"/>
    </source>
</evidence>
<dbReference type="Pfam" id="PF03695">
    <property type="entry name" value="UPF0149"/>
    <property type="match status" value="1"/>
</dbReference>
<evidence type="ECO:0000313" key="2">
    <source>
        <dbReference type="EMBL" id="QIK36884.1"/>
    </source>
</evidence>
<dbReference type="SUPFAM" id="SSF101327">
    <property type="entry name" value="YgfB-like"/>
    <property type="match status" value="1"/>
</dbReference>
<dbReference type="InterPro" id="IPR011978">
    <property type="entry name" value="YgfB-like"/>
</dbReference>
<organism evidence="2 3">
    <name type="scientific">Caldichromatium japonicum</name>
    <dbReference type="NCBI Taxonomy" id="2699430"/>
    <lineage>
        <taxon>Bacteria</taxon>
        <taxon>Pseudomonadati</taxon>
        <taxon>Pseudomonadota</taxon>
        <taxon>Gammaproteobacteria</taxon>
        <taxon>Chromatiales</taxon>
        <taxon>Chromatiaceae</taxon>
        <taxon>Caldichromatium</taxon>
    </lineage>
</organism>
<dbReference type="EMBL" id="CP048029">
    <property type="protein sequence ID" value="QIK36884.1"/>
    <property type="molecule type" value="Genomic_DNA"/>
</dbReference>
<dbReference type="PANTHER" id="PTHR37528">
    <property type="entry name" value="UPF0149 PROTEIN YGFB"/>
    <property type="match status" value="1"/>
</dbReference>
<dbReference type="PANTHER" id="PTHR37528:SF1">
    <property type="entry name" value="UPF0149 PROTEIN YGFB"/>
    <property type="match status" value="1"/>
</dbReference>
<proteinExistence type="inferred from homology"/>
<dbReference type="AlphaFoldDB" id="A0A6G7VA78"/>
<sequence length="242" mass="26164">MHTVFKSIEIEFGQGRRLRKSVLTIEGALRAVNPPGPCYDGSVVSQHPRVHSQEVATDTLVPDIARYLESGCLCPTLSEAHGMLCGLICAGEPKAVDVWLDQIIPAGDNNPPSPDTGRVVLCEWAAGISAHFQAPERVLDLPSPDDSAPLRERALWLYDWTRGFLYGLGLHSLGIADCSAQGREIIADLTAITQMDLGQLDDSEDNEQALAELIEFVRVAVMLLHAEQTSAKQTAPTPIASS</sequence>